<name>G8C3G5_9MOLU</name>
<dbReference type="PATRIC" id="fig|1116213.3.peg.370"/>
<dbReference type="AlphaFoldDB" id="G8C3G5"/>
<reference evidence="1" key="2">
    <citation type="submission" date="2011-11" db="EMBL/GenBank/DDBJ databases">
        <authorList>
            <person name="Barker E."/>
        </authorList>
    </citation>
    <scope>NUCLEOTIDE SEQUENCE</scope>
    <source>
        <strain evidence="1">Birmingham 1</strain>
    </source>
</reference>
<protein>
    <submittedName>
        <fullName evidence="1">Uncharacterized protein</fullName>
    </submittedName>
</protein>
<evidence type="ECO:0000313" key="1">
    <source>
        <dbReference type="EMBL" id="CCE66863.1"/>
    </source>
</evidence>
<organism evidence="1">
    <name type="scientific">Candidatus Mycoplasma haematominutum 'Birmingham 1'</name>
    <dbReference type="NCBI Taxonomy" id="1116213"/>
    <lineage>
        <taxon>Bacteria</taxon>
        <taxon>Bacillati</taxon>
        <taxon>Mycoplasmatota</taxon>
        <taxon>Mollicutes</taxon>
        <taxon>Mycoplasmataceae</taxon>
        <taxon>Mycoplasma</taxon>
    </lineage>
</organism>
<sequence>MGQGYRNYFVRNSQFSWKNSMHKLKQLTQRWPIWENHNIGSKPRGGGANTTQGEGSKQAIDTLKGVVTQLAGKKQKLKELIKTNVGLNIKYWIQQWNQEQTDKFYSHQLTSSQTKLQSMNDEIQKGVTESNQKAEKLNETYTKLAWSNKKWEQLKQASSTIYAYQGLLKNALCTNLHNINKDGCKELTIAK</sequence>
<dbReference type="HOGENOM" id="CLU_1419154_0_0_14"/>
<dbReference type="KEGG" id="mhb:MHM_03450"/>
<gene>
    <name evidence="1" type="ORF">MHM_03450</name>
</gene>
<proteinExistence type="predicted"/>
<dbReference type="EMBL" id="HE613254">
    <property type="protein sequence ID" value="CCE66863.1"/>
    <property type="molecule type" value="Genomic_DNA"/>
</dbReference>
<reference evidence="1" key="1">
    <citation type="submission" date="2011-11" db="EMBL/GenBank/DDBJ databases">
        <title>Complete genome sequence of Candidatus Mycoplasma haemominutum.</title>
        <authorList>
            <person name="Barker E.N."/>
            <person name="Darby A.C."/>
            <person name="Helps C.R."/>
            <person name="Peters I.R."/>
            <person name="Hughes M.A."/>
            <person name="Radford A.D."/>
            <person name="Novacco M."/>
            <person name="Boretti F."/>
            <person name="Hofmann-Lehmann R."/>
            <person name="Tasker S."/>
        </authorList>
    </citation>
    <scope>NUCLEOTIDE SEQUENCE</scope>
    <source>
        <strain evidence="1">Birmingham 1</strain>
    </source>
</reference>
<accession>G8C3G5</accession>